<gene>
    <name evidence="2" type="ORF">LptCag_2421</name>
</gene>
<evidence type="ECO:0000313" key="2">
    <source>
        <dbReference type="EMBL" id="KGA94987.1"/>
    </source>
</evidence>
<dbReference type="PANTHER" id="PTHR33525:SF3">
    <property type="entry name" value="RIBONUCLEASE Y"/>
    <property type="match status" value="1"/>
</dbReference>
<dbReference type="CDD" id="cd00077">
    <property type="entry name" value="HDc"/>
    <property type="match status" value="1"/>
</dbReference>
<dbReference type="PATRIC" id="fig|178606.4.peg.201"/>
<dbReference type="InterPro" id="IPR013976">
    <property type="entry name" value="HDOD"/>
</dbReference>
<evidence type="ECO:0000313" key="3">
    <source>
        <dbReference type="Proteomes" id="UP000029452"/>
    </source>
</evidence>
<feature type="domain" description="HDOD" evidence="1">
    <location>
        <begin position="25"/>
        <end position="217"/>
    </location>
</feature>
<dbReference type="InterPro" id="IPR003607">
    <property type="entry name" value="HD/PDEase_dom"/>
</dbReference>
<dbReference type="Proteomes" id="UP000029452">
    <property type="component" value="Unassembled WGS sequence"/>
</dbReference>
<organism evidence="2 3">
    <name type="scientific">Leptospirillum ferriphilum</name>
    <dbReference type="NCBI Taxonomy" id="178606"/>
    <lineage>
        <taxon>Bacteria</taxon>
        <taxon>Pseudomonadati</taxon>
        <taxon>Nitrospirota</taxon>
        <taxon>Nitrospiria</taxon>
        <taxon>Nitrospirales</taxon>
        <taxon>Nitrospiraceae</taxon>
        <taxon>Leptospirillum</taxon>
    </lineage>
</organism>
<accession>A0A094WH49</accession>
<name>A0A094WH49_9BACT</name>
<comment type="caution">
    <text evidence="2">The sequence shown here is derived from an EMBL/GenBank/DDBJ whole genome shotgun (WGS) entry which is preliminary data.</text>
</comment>
<dbReference type="NCBIfam" id="TIGR00277">
    <property type="entry name" value="HDIG"/>
    <property type="match status" value="1"/>
</dbReference>
<dbReference type="EMBL" id="JPGK01000001">
    <property type="protein sequence ID" value="KGA94987.1"/>
    <property type="molecule type" value="Genomic_DNA"/>
</dbReference>
<reference evidence="2 3" key="1">
    <citation type="submission" date="2014-06" db="EMBL/GenBank/DDBJ databases">
        <title>Draft genome sequence of iron oxidizing acidophile Leptospirillum ferriphilum DSM14647.</title>
        <authorList>
            <person name="Cardenas J.P."/>
            <person name="Lazcano M."/>
            <person name="Ossandon F.J."/>
            <person name="Corbett M."/>
            <person name="Holmes D.S."/>
            <person name="Watkin E."/>
        </authorList>
    </citation>
    <scope>NUCLEOTIDE SEQUENCE [LARGE SCALE GENOMIC DNA]</scope>
    <source>
        <strain evidence="2 3">DSM 14647</strain>
    </source>
</reference>
<dbReference type="Gene3D" id="1.10.3210.10">
    <property type="entry name" value="Hypothetical protein af1432"/>
    <property type="match status" value="1"/>
</dbReference>
<dbReference type="InterPro" id="IPR052340">
    <property type="entry name" value="RNase_Y/CdgJ"/>
</dbReference>
<dbReference type="PROSITE" id="PS51833">
    <property type="entry name" value="HDOD"/>
    <property type="match status" value="1"/>
</dbReference>
<dbReference type="InterPro" id="IPR006675">
    <property type="entry name" value="HDIG_dom"/>
</dbReference>
<dbReference type="AlphaFoldDB" id="A0A094WH49"/>
<protein>
    <submittedName>
        <fullName evidence="2">Putative signal transduction protein</fullName>
    </submittedName>
</protein>
<proteinExistence type="predicted"/>
<dbReference type="SUPFAM" id="SSF109604">
    <property type="entry name" value="HD-domain/PDEase-like"/>
    <property type="match status" value="1"/>
</dbReference>
<sequence>MIQGDTEMTADLNDVSRRLKKYTMLPVASPVVRDSLQTLGSETVSFAEVAREIERDPDLALQILRTANSLTSSFTGRIHSVLQAVRLLGFKTIRGILLSTVLMDRSKGHPGISELWSHSQMVSLIAKIIARRRGFSWEEEAQTAGLLHDIGKVFFYEEFPEYYQEVFQIGDSKQAEPDWRRERATFGVDHAFIGNRLLQTYGMPGILSNPVLFLHDPPANLLYPELTHVLIVADQMATAMGFGSPEFDFVEEILMEALDRLGLGDSDFREILAEAHSRSLMLEILSL</sequence>
<evidence type="ECO:0000259" key="1">
    <source>
        <dbReference type="PROSITE" id="PS51833"/>
    </source>
</evidence>
<dbReference type="Pfam" id="PF08668">
    <property type="entry name" value="HDOD"/>
    <property type="match status" value="1"/>
</dbReference>
<dbReference type="PANTHER" id="PTHR33525">
    <property type="match status" value="1"/>
</dbReference>
<dbReference type="SMART" id="SM00471">
    <property type="entry name" value="HDc"/>
    <property type="match status" value="1"/>
</dbReference>